<feature type="transmembrane region" description="Helical" evidence="2">
    <location>
        <begin position="93"/>
        <end position="116"/>
    </location>
</feature>
<dbReference type="OrthoDB" id="2653987at2759"/>
<dbReference type="Proteomes" id="UP000567179">
    <property type="component" value="Unassembled WGS sequence"/>
</dbReference>
<dbReference type="AlphaFoldDB" id="A0A8H5BDY0"/>
<feature type="compositionally biased region" description="Polar residues" evidence="1">
    <location>
        <begin position="186"/>
        <end position="201"/>
    </location>
</feature>
<keyword evidence="4" id="KW-1185">Reference proteome</keyword>
<feature type="transmembrane region" description="Helical" evidence="2">
    <location>
        <begin position="136"/>
        <end position="162"/>
    </location>
</feature>
<keyword evidence="2" id="KW-0812">Transmembrane</keyword>
<evidence type="ECO:0000256" key="2">
    <source>
        <dbReference type="SAM" id="Phobius"/>
    </source>
</evidence>
<evidence type="ECO:0000313" key="4">
    <source>
        <dbReference type="Proteomes" id="UP000567179"/>
    </source>
</evidence>
<sequence length="359" mass="39281">MPFDVLTIRRMAKELLRFDTENMPPTTMYTGLSTLSGDPPLSPHSASPTDGESRFSFIDHGHCAIGHEEAPYTLTSQEEKAVRRLIASWMERLQLISVLTIFFASVEATLLSITIPNNAGGSNMASVSKVTSAANTGLLGGLVLHILAAFISFLAGFFLIRYKIKWARKERRIMAHRRDIEGSLRASETTNSHSTSDSPATSELGKIYPPQPTHTPKCEIINRSNSGHQCSHNGQKDRHTLFTRLLSATIPTSGSAKAFDDFPDAEGGGFIHRRALPTKLLGRFHFLCVVLTLFGFIFALIGIICLTWDRLPHDTGIICVVIIVICLIAVVAIILLPDSDEECPGSKLGAYTIPTSNHV</sequence>
<keyword evidence="2" id="KW-1133">Transmembrane helix</keyword>
<reference evidence="3 4" key="1">
    <citation type="journal article" date="2020" name="ISME J.">
        <title>Uncovering the hidden diversity of litter-decomposition mechanisms in mushroom-forming fungi.</title>
        <authorList>
            <person name="Floudas D."/>
            <person name="Bentzer J."/>
            <person name="Ahren D."/>
            <person name="Johansson T."/>
            <person name="Persson P."/>
            <person name="Tunlid A."/>
        </authorList>
    </citation>
    <scope>NUCLEOTIDE SEQUENCE [LARGE SCALE GENOMIC DNA]</scope>
    <source>
        <strain evidence="3 4">CBS 101986</strain>
    </source>
</reference>
<feature type="transmembrane region" description="Helical" evidence="2">
    <location>
        <begin position="284"/>
        <end position="309"/>
    </location>
</feature>
<gene>
    <name evidence="3" type="ORF">D9619_001614</name>
</gene>
<protein>
    <submittedName>
        <fullName evidence="3">Uncharacterized protein</fullName>
    </submittedName>
</protein>
<comment type="caution">
    <text evidence="3">The sequence shown here is derived from an EMBL/GenBank/DDBJ whole genome shotgun (WGS) entry which is preliminary data.</text>
</comment>
<evidence type="ECO:0000313" key="3">
    <source>
        <dbReference type="EMBL" id="KAF5321258.1"/>
    </source>
</evidence>
<feature type="region of interest" description="Disordered" evidence="1">
    <location>
        <begin position="31"/>
        <end position="51"/>
    </location>
</feature>
<name>A0A8H5BDY0_9AGAR</name>
<feature type="transmembrane region" description="Helical" evidence="2">
    <location>
        <begin position="315"/>
        <end position="336"/>
    </location>
</feature>
<feature type="region of interest" description="Disordered" evidence="1">
    <location>
        <begin position="184"/>
        <end position="211"/>
    </location>
</feature>
<keyword evidence="2" id="KW-0472">Membrane</keyword>
<evidence type="ECO:0000256" key="1">
    <source>
        <dbReference type="SAM" id="MobiDB-lite"/>
    </source>
</evidence>
<organism evidence="3 4">
    <name type="scientific">Psilocybe cf. subviscida</name>
    <dbReference type="NCBI Taxonomy" id="2480587"/>
    <lineage>
        <taxon>Eukaryota</taxon>
        <taxon>Fungi</taxon>
        <taxon>Dikarya</taxon>
        <taxon>Basidiomycota</taxon>
        <taxon>Agaricomycotina</taxon>
        <taxon>Agaricomycetes</taxon>
        <taxon>Agaricomycetidae</taxon>
        <taxon>Agaricales</taxon>
        <taxon>Agaricineae</taxon>
        <taxon>Strophariaceae</taxon>
        <taxon>Psilocybe</taxon>
    </lineage>
</organism>
<dbReference type="EMBL" id="JAACJJ010000028">
    <property type="protein sequence ID" value="KAF5321258.1"/>
    <property type="molecule type" value="Genomic_DNA"/>
</dbReference>
<accession>A0A8H5BDY0</accession>
<proteinExistence type="predicted"/>